<feature type="transmembrane region" description="Helical" evidence="1">
    <location>
        <begin position="12"/>
        <end position="34"/>
    </location>
</feature>
<protein>
    <submittedName>
        <fullName evidence="2">Uncharacterized protein</fullName>
    </submittedName>
</protein>
<sequence length="39" mass="3956">MFATLDINSALVGLFVGMCAGFVIGLLVIAATNIGKGEQ</sequence>
<evidence type="ECO:0000313" key="3">
    <source>
        <dbReference type="Proteomes" id="UP000199533"/>
    </source>
</evidence>
<dbReference type="Proteomes" id="UP000199533">
    <property type="component" value="Unassembled WGS sequence"/>
</dbReference>
<keyword evidence="1" id="KW-0812">Transmembrane</keyword>
<organism evidence="2 3">
    <name type="scientific">Nitrosomonas aestuarii</name>
    <dbReference type="NCBI Taxonomy" id="52441"/>
    <lineage>
        <taxon>Bacteria</taxon>
        <taxon>Pseudomonadati</taxon>
        <taxon>Pseudomonadota</taxon>
        <taxon>Betaproteobacteria</taxon>
        <taxon>Nitrosomonadales</taxon>
        <taxon>Nitrosomonadaceae</taxon>
        <taxon>Nitrosomonas</taxon>
    </lineage>
</organism>
<proteinExistence type="predicted"/>
<keyword evidence="1" id="KW-0472">Membrane</keyword>
<evidence type="ECO:0000313" key="2">
    <source>
        <dbReference type="EMBL" id="SFK92936.1"/>
    </source>
</evidence>
<gene>
    <name evidence="2" type="ORF">SAMN05216302_102152</name>
</gene>
<keyword evidence="3" id="KW-1185">Reference proteome</keyword>
<accession>A0A1I4DLL9</accession>
<dbReference type="EMBL" id="FOSP01000021">
    <property type="protein sequence ID" value="SFK92936.1"/>
    <property type="molecule type" value="Genomic_DNA"/>
</dbReference>
<keyword evidence="1" id="KW-1133">Transmembrane helix</keyword>
<dbReference type="AlphaFoldDB" id="A0A1I4DLL9"/>
<name>A0A1I4DLL9_9PROT</name>
<evidence type="ECO:0000256" key="1">
    <source>
        <dbReference type="SAM" id="Phobius"/>
    </source>
</evidence>
<reference evidence="3" key="1">
    <citation type="submission" date="2016-10" db="EMBL/GenBank/DDBJ databases">
        <authorList>
            <person name="Varghese N."/>
            <person name="Submissions S."/>
        </authorList>
    </citation>
    <scope>NUCLEOTIDE SEQUENCE [LARGE SCALE GENOMIC DNA]</scope>
    <source>
        <strain evidence="3">Nm69</strain>
    </source>
</reference>